<keyword evidence="1" id="KW-0812">Transmembrane</keyword>
<gene>
    <name evidence="2" type="ORF">AGOR_G00072360</name>
</gene>
<keyword evidence="1" id="KW-0472">Membrane</keyword>
<keyword evidence="3" id="KW-1185">Reference proteome</keyword>
<keyword evidence="1" id="KW-1133">Transmembrane helix</keyword>
<dbReference type="Proteomes" id="UP000829720">
    <property type="component" value="Unassembled WGS sequence"/>
</dbReference>
<dbReference type="OrthoDB" id="5983381at2759"/>
<protein>
    <submittedName>
        <fullName evidence="2">Uncharacterized protein</fullName>
    </submittedName>
</protein>
<name>A0A8T3DLU7_9TELE</name>
<proteinExistence type="predicted"/>
<evidence type="ECO:0000256" key="1">
    <source>
        <dbReference type="SAM" id="Phobius"/>
    </source>
</evidence>
<evidence type="ECO:0000313" key="2">
    <source>
        <dbReference type="EMBL" id="KAI1898439.1"/>
    </source>
</evidence>
<dbReference type="AlphaFoldDB" id="A0A8T3DLU7"/>
<dbReference type="EMBL" id="JAERUA010000006">
    <property type="protein sequence ID" value="KAI1898439.1"/>
    <property type="molecule type" value="Genomic_DNA"/>
</dbReference>
<feature type="transmembrane region" description="Helical" evidence="1">
    <location>
        <begin position="23"/>
        <end position="50"/>
    </location>
</feature>
<sequence>MDSAEISKEENKALLSRSAPRSLIFRCLVALPTVACFMLSVSSIAICFLVSFKTSQLEQRVHALEMEKKSVFHPPEAAFLSEDGTVLPVFRDTIEKLLQERLIEALPKLRTVRDVGQGCSCPPGVSHIPSGFAVFLTLVIVAYTE</sequence>
<evidence type="ECO:0000313" key="3">
    <source>
        <dbReference type="Proteomes" id="UP000829720"/>
    </source>
</evidence>
<reference evidence="2" key="1">
    <citation type="submission" date="2021-01" db="EMBL/GenBank/DDBJ databases">
        <authorList>
            <person name="Zahm M."/>
            <person name="Roques C."/>
            <person name="Cabau C."/>
            <person name="Klopp C."/>
            <person name="Donnadieu C."/>
            <person name="Jouanno E."/>
            <person name="Lampietro C."/>
            <person name="Louis A."/>
            <person name="Herpin A."/>
            <person name="Echchiki A."/>
            <person name="Berthelot C."/>
            <person name="Parey E."/>
            <person name="Roest-Crollius H."/>
            <person name="Braasch I."/>
            <person name="Postlethwait J."/>
            <person name="Bobe J."/>
            <person name="Montfort J."/>
            <person name="Bouchez O."/>
            <person name="Begum T."/>
            <person name="Mejri S."/>
            <person name="Adams A."/>
            <person name="Chen W.-J."/>
            <person name="Guiguen Y."/>
        </authorList>
    </citation>
    <scope>NUCLEOTIDE SEQUENCE</scope>
    <source>
        <tissue evidence="2">Blood</tissue>
    </source>
</reference>
<organism evidence="2 3">
    <name type="scientific">Albula goreensis</name>
    <dbReference type="NCBI Taxonomy" id="1534307"/>
    <lineage>
        <taxon>Eukaryota</taxon>
        <taxon>Metazoa</taxon>
        <taxon>Chordata</taxon>
        <taxon>Craniata</taxon>
        <taxon>Vertebrata</taxon>
        <taxon>Euteleostomi</taxon>
        <taxon>Actinopterygii</taxon>
        <taxon>Neopterygii</taxon>
        <taxon>Teleostei</taxon>
        <taxon>Albuliformes</taxon>
        <taxon>Albulidae</taxon>
        <taxon>Albula</taxon>
    </lineage>
</organism>
<comment type="caution">
    <text evidence="2">The sequence shown here is derived from an EMBL/GenBank/DDBJ whole genome shotgun (WGS) entry which is preliminary data.</text>
</comment>
<accession>A0A8T3DLU7</accession>